<feature type="compositionally biased region" description="Low complexity" evidence="2">
    <location>
        <begin position="798"/>
        <end position="815"/>
    </location>
</feature>
<feature type="compositionally biased region" description="Acidic residues" evidence="2">
    <location>
        <begin position="1662"/>
        <end position="1681"/>
    </location>
</feature>
<feature type="region of interest" description="Disordered" evidence="2">
    <location>
        <begin position="735"/>
        <end position="815"/>
    </location>
</feature>
<reference evidence="3 4" key="1">
    <citation type="journal article" date="2023" name="Commun. Biol.">
        <title>Genome analysis of Parmales, the sister group of diatoms, reveals the evolutionary specialization of diatoms from phago-mixotrophs to photoautotrophs.</title>
        <authorList>
            <person name="Ban H."/>
            <person name="Sato S."/>
            <person name="Yoshikawa S."/>
            <person name="Yamada K."/>
            <person name="Nakamura Y."/>
            <person name="Ichinomiya M."/>
            <person name="Sato N."/>
            <person name="Blanc-Mathieu R."/>
            <person name="Endo H."/>
            <person name="Kuwata A."/>
            <person name="Ogata H."/>
        </authorList>
    </citation>
    <scope>NUCLEOTIDE SEQUENCE [LARGE SCALE GENOMIC DNA]</scope>
</reference>
<accession>A0ABQ6MBX6</accession>
<keyword evidence="4" id="KW-1185">Reference proteome</keyword>
<feature type="compositionally biased region" description="Basic and acidic residues" evidence="2">
    <location>
        <begin position="247"/>
        <end position="258"/>
    </location>
</feature>
<feature type="compositionally biased region" description="Low complexity" evidence="2">
    <location>
        <begin position="472"/>
        <end position="484"/>
    </location>
</feature>
<evidence type="ECO:0000256" key="2">
    <source>
        <dbReference type="SAM" id="MobiDB-lite"/>
    </source>
</evidence>
<comment type="caution">
    <text evidence="3">The sequence shown here is derived from an EMBL/GenBank/DDBJ whole genome shotgun (WGS) entry which is preliminary data.</text>
</comment>
<feature type="region of interest" description="Disordered" evidence="2">
    <location>
        <begin position="134"/>
        <end position="589"/>
    </location>
</feature>
<evidence type="ECO:0000313" key="4">
    <source>
        <dbReference type="Proteomes" id="UP001165060"/>
    </source>
</evidence>
<feature type="region of interest" description="Disordered" evidence="2">
    <location>
        <begin position="1"/>
        <end position="88"/>
    </location>
</feature>
<dbReference type="PANTHER" id="PTHR48125">
    <property type="entry name" value="LP07818P1"/>
    <property type="match status" value="1"/>
</dbReference>
<feature type="region of interest" description="Disordered" evidence="2">
    <location>
        <begin position="619"/>
        <end position="701"/>
    </location>
</feature>
<feature type="compositionally biased region" description="Basic and acidic residues" evidence="2">
    <location>
        <begin position="371"/>
        <end position="381"/>
    </location>
</feature>
<feature type="compositionally biased region" description="Polar residues" evidence="2">
    <location>
        <begin position="936"/>
        <end position="954"/>
    </location>
</feature>
<feature type="non-terminal residue" evidence="3">
    <location>
        <position position="1"/>
    </location>
</feature>
<evidence type="ECO:0000313" key="3">
    <source>
        <dbReference type="EMBL" id="GMI23451.1"/>
    </source>
</evidence>
<feature type="compositionally biased region" description="Basic and acidic residues" evidence="2">
    <location>
        <begin position="735"/>
        <end position="754"/>
    </location>
</feature>
<feature type="compositionally biased region" description="Gly residues" evidence="2">
    <location>
        <begin position="1171"/>
        <end position="1180"/>
    </location>
</feature>
<feature type="compositionally biased region" description="Basic and acidic residues" evidence="2">
    <location>
        <begin position="454"/>
        <end position="467"/>
    </location>
</feature>
<feature type="compositionally biased region" description="Basic and acidic residues" evidence="2">
    <location>
        <begin position="1713"/>
        <end position="1731"/>
    </location>
</feature>
<gene>
    <name evidence="3" type="ORF">TeGR_g7877</name>
</gene>
<feature type="compositionally biased region" description="Basic and acidic residues" evidence="2">
    <location>
        <begin position="158"/>
        <end position="173"/>
    </location>
</feature>
<feature type="region of interest" description="Disordered" evidence="2">
    <location>
        <begin position="1168"/>
        <end position="1193"/>
    </location>
</feature>
<dbReference type="EMBL" id="BRYB01005354">
    <property type="protein sequence ID" value="GMI23451.1"/>
    <property type="molecule type" value="Genomic_DNA"/>
</dbReference>
<name>A0ABQ6MBX6_9STRA</name>
<sequence>SPSPKRAPSLPPPTHGAPPGRENSAPAPPLRLAPVRAPPPSYTTAPFGTTGTTAANPRAELEQRAAKRAPPDKQEPMMRAAPTSKDFGEHAKLSRAENAAHAAPALGENEAFDAKVLALQSLLRSGTVTDAAQLSLLADGSTAPRDEGREGFEDEVEREMGKLRGEIEEEARRTLALQLAPEKTSPPAAEPAEEREGPGEPPGEPPRAGDRAARNRAHGEALRQQIAAERARGAPAPAGGGGALVPEPRDDRKEKNRAYGEALRQQMAAPGNPPPASPARNRNSSFIPEPQDDRAAKNRAYGEALRQQMEAKPSNLSPPSPAHNSSFIPEPADDRAAKNRAYGEALRQQMAAAPPPSSVSTPFDPLNPAIYDDRLGADIDKAASSFNRDPPADSAGGAPSRFQHLAPGGRGQNQPPSLPSPARGVPAYLQQAEPGKAAAALKQRQYASQLAGQIDERNRRQQQERLDNVTAPPSYSSGPGSQPTPNNPTVSPARYRAELRQQQQQQMSRAAANRQAIAESDGEVAAQVRHDREREARIQGAARQQQEDKIREAEEKQRKQREYADGLRRQQQQVGPSQPAGGDVSAATSLQIGGSGEAAAAARLSYAEELRLQIDEKQALQAAEAAASHKNGMPAYFQQPSAVNNPRYHQDRGSPPRQQQRGYEASPRVPPHRDPRLSPPSSPRFFPSEMGQHGGGGFGRGVGSLYKSDVVEQMRGGVQRQSKAEYARQLEQQIREKEASKKQARVDRITDEKQYLSPADKQHTKPVHVSPAYEDHIASTLHPRGYTEHAQPSQPTYDSNQPQNNAAADAKQQYADALRLQMQENEARKARVKKEQEDYEMQFAQPVVQQQQDNVVEGPLGNLVRVGGGGDMPTSDTHDLHARRNQIKANSFNDPSPSKVPGAGVRQQMVADVYGETGAGAALGFSKGISSPPPQLNQLYGQPQHGQNPIPNNSQLSYKEQLQLQMEEKRLEKEAEKRKMKLEEEEEMRKILVEAERVRQEQAEEKAAKKIEEQKQLDFLIAQQEAAAVKRRNGVGQKEKAPAAEAPPPVPSDEPALPSARSAHSQAEPTMQVRKAPPAPRLRFKPSIPETPAAAPAEGGGVLAPGDFFHIDLPAGGSTHREDSPFTKNMNALRSSLDEDVTEPLRDFQNRLHSHTTHKQQETFNQYQEQYGGGGGGGGAPPGPTPRRGGDGDMLEQSLAAESEFHMLEHDSGTLFNPAQSQSFVKGNVEDIFSGAGGGGGGGGGGTVLMEAEEEPSQADVMDAFVKKWQTDNGFSATTGGYDPHRKLATGARSDAKMPNFRALNQITSTRHFLHGDPSGTEGMARVGAPPVPGQVGTGVGMFASDDYANVAEVFGAKEDTGELPAVGGGGGGELMGASLKSDSLLMYLDDKEKEQFKSDLGKVEEGAGEDTEEVGELRDVEPAAVVVPAAHVEVERPIRDVVRASPPQPSWGFSYDSDEEDEVVVVEGGGATAKREALLDDFVVQSVSDEQKQMMEDAQKKKSWGQVPEDAAGRAEAADALRQKMEGASGEDGEDGEDGVDGVNGEDGEDESDDDGLMPAPSPQHLPRTNSEVAVLKKLEELEQKLGVGDGEGGEEEEEEEEEYEDDVEEDEGDVMVVEEKKELTFTEKWLPNAPKANAELVFVTKEEEAAGGEVAAEQVAEVDDEEEEEEGYSSDEDEVSPPTTTRKEEEGGGAVEIGESAGLSEVATSPREARGGLSPREKESVGEAIDKDIQKGVVNVVAGGEVAEELVDGVLKEGVA</sequence>
<feature type="compositionally biased region" description="Pro residues" evidence="2">
    <location>
        <begin position="1"/>
        <end position="16"/>
    </location>
</feature>
<feature type="compositionally biased region" description="Basic and acidic residues" evidence="2">
    <location>
        <begin position="1512"/>
        <end position="1526"/>
    </location>
</feature>
<feature type="compositionally biased region" description="Basic and acidic residues" evidence="2">
    <location>
        <begin position="545"/>
        <end position="568"/>
    </location>
</feature>
<feature type="compositionally biased region" description="Low complexity" evidence="2">
    <location>
        <begin position="43"/>
        <end position="55"/>
    </location>
</feature>
<feature type="compositionally biased region" description="Acidic residues" evidence="2">
    <location>
        <begin position="1530"/>
        <end position="1557"/>
    </location>
</feature>
<feature type="coiled-coil region" evidence="1">
    <location>
        <begin position="815"/>
        <end position="842"/>
    </location>
</feature>
<feature type="region of interest" description="Disordered" evidence="2">
    <location>
        <begin position="1650"/>
        <end position="1731"/>
    </location>
</feature>
<feature type="region of interest" description="Disordered" evidence="2">
    <location>
        <begin position="925"/>
        <end position="954"/>
    </location>
</feature>
<feature type="compositionally biased region" description="Basic and acidic residues" evidence="2">
    <location>
        <begin position="528"/>
        <end position="537"/>
    </location>
</feature>
<dbReference type="PANTHER" id="PTHR48125:SF10">
    <property type="entry name" value="OS12G0136300 PROTEIN"/>
    <property type="match status" value="1"/>
</dbReference>
<feature type="compositionally biased region" description="Low complexity" evidence="2">
    <location>
        <begin position="500"/>
        <end position="516"/>
    </location>
</feature>
<feature type="compositionally biased region" description="Gly residues" evidence="2">
    <location>
        <begin position="692"/>
        <end position="701"/>
    </location>
</feature>
<feature type="non-terminal residue" evidence="3">
    <location>
        <position position="1762"/>
    </location>
</feature>
<feature type="compositionally biased region" description="Pro residues" evidence="2">
    <location>
        <begin position="26"/>
        <end position="41"/>
    </location>
</feature>
<proteinExistence type="predicted"/>
<organism evidence="3 4">
    <name type="scientific">Tetraparma gracilis</name>
    <dbReference type="NCBI Taxonomy" id="2962635"/>
    <lineage>
        <taxon>Eukaryota</taxon>
        <taxon>Sar</taxon>
        <taxon>Stramenopiles</taxon>
        <taxon>Ochrophyta</taxon>
        <taxon>Bolidophyceae</taxon>
        <taxon>Parmales</taxon>
        <taxon>Triparmaceae</taxon>
        <taxon>Tetraparma</taxon>
    </lineage>
</organism>
<keyword evidence="1" id="KW-0175">Coiled coil</keyword>
<feature type="compositionally biased region" description="Basic and acidic residues" evidence="2">
    <location>
        <begin position="207"/>
        <end position="221"/>
    </location>
</feature>
<feature type="coiled-coil region" evidence="1">
    <location>
        <begin position="959"/>
        <end position="1015"/>
    </location>
</feature>
<feature type="compositionally biased region" description="Basic and acidic residues" evidence="2">
    <location>
        <begin position="59"/>
        <end position="76"/>
    </location>
</feature>
<evidence type="ECO:0000256" key="1">
    <source>
        <dbReference type="SAM" id="Coils"/>
    </source>
</evidence>
<feature type="compositionally biased region" description="Acidic residues" evidence="2">
    <location>
        <begin position="1593"/>
        <end position="1614"/>
    </location>
</feature>
<dbReference type="Proteomes" id="UP001165060">
    <property type="component" value="Unassembled WGS sequence"/>
</dbReference>
<protein>
    <submittedName>
        <fullName evidence="3">Uncharacterized protein</fullName>
    </submittedName>
</protein>
<feature type="region of interest" description="Disordered" evidence="2">
    <location>
        <begin position="1494"/>
        <end position="1614"/>
    </location>
</feature>
<feature type="region of interest" description="Disordered" evidence="2">
    <location>
        <begin position="1031"/>
        <end position="1101"/>
    </location>
</feature>
<feature type="compositionally biased region" description="Basic and acidic residues" evidence="2">
    <location>
        <begin position="1576"/>
        <end position="1585"/>
    </location>
</feature>